<dbReference type="PANTHER" id="PTHR42643">
    <property type="entry name" value="IONOTROPIC RECEPTOR 20A-RELATED"/>
    <property type="match status" value="1"/>
</dbReference>
<evidence type="ECO:0000313" key="11">
    <source>
        <dbReference type="RefSeq" id="XP_033344985.1"/>
    </source>
</evidence>
<reference evidence="11" key="1">
    <citation type="submission" date="2025-08" db="UniProtKB">
        <authorList>
            <consortium name="RefSeq"/>
        </authorList>
    </citation>
    <scope>IDENTIFICATION</scope>
    <source>
        <tissue evidence="11">Muscle</tissue>
    </source>
</reference>
<evidence type="ECO:0000313" key="10">
    <source>
        <dbReference type="Proteomes" id="UP000504631"/>
    </source>
</evidence>
<evidence type="ECO:0000256" key="4">
    <source>
        <dbReference type="ARBA" id="ARBA00022989"/>
    </source>
</evidence>
<dbReference type="SUPFAM" id="SSF53850">
    <property type="entry name" value="Periplasmic binding protein-like II"/>
    <property type="match status" value="1"/>
</dbReference>
<accession>A0A6J3JXY3</accession>
<keyword evidence="7" id="KW-0325">Glycoprotein</keyword>
<feature type="transmembrane region" description="Helical" evidence="8">
    <location>
        <begin position="463"/>
        <end position="483"/>
    </location>
</feature>
<evidence type="ECO:0000256" key="7">
    <source>
        <dbReference type="ARBA" id="ARBA00023180"/>
    </source>
</evidence>
<organism evidence="10 11">
    <name type="scientific">Bombus vosnesenskii</name>
    <dbReference type="NCBI Taxonomy" id="207650"/>
    <lineage>
        <taxon>Eukaryota</taxon>
        <taxon>Metazoa</taxon>
        <taxon>Ecdysozoa</taxon>
        <taxon>Arthropoda</taxon>
        <taxon>Hexapoda</taxon>
        <taxon>Insecta</taxon>
        <taxon>Pterygota</taxon>
        <taxon>Neoptera</taxon>
        <taxon>Endopterygota</taxon>
        <taxon>Hymenoptera</taxon>
        <taxon>Apocrita</taxon>
        <taxon>Aculeata</taxon>
        <taxon>Apoidea</taxon>
        <taxon>Anthophila</taxon>
        <taxon>Apidae</taxon>
        <taxon>Bombus</taxon>
        <taxon>Pyrobombus</taxon>
    </lineage>
</organism>
<evidence type="ECO:0000256" key="8">
    <source>
        <dbReference type="SAM" id="Phobius"/>
    </source>
</evidence>
<keyword evidence="10" id="KW-1185">Reference proteome</keyword>
<keyword evidence="6" id="KW-0675">Receptor</keyword>
<dbReference type="AlphaFoldDB" id="A0A6J3JXY3"/>
<evidence type="ECO:0000256" key="6">
    <source>
        <dbReference type="ARBA" id="ARBA00023170"/>
    </source>
</evidence>
<keyword evidence="3 8" id="KW-0812">Transmembrane</keyword>
<evidence type="ECO:0000256" key="5">
    <source>
        <dbReference type="ARBA" id="ARBA00023136"/>
    </source>
</evidence>
<dbReference type="KEGG" id="bvk:117231045"/>
<protein>
    <submittedName>
        <fullName evidence="11">Uncharacterized protein LOC117231045</fullName>
    </submittedName>
</protein>
<name>A0A6J3JXY3_9HYME</name>
<proteinExistence type="predicted"/>
<comment type="subcellular location">
    <subcellularLocation>
        <location evidence="1">Cell membrane</location>
        <topology evidence="1">Multi-pass membrane protein</topology>
    </subcellularLocation>
</comment>
<evidence type="ECO:0000256" key="3">
    <source>
        <dbReference type="ARBA" id="ARBA00022692"/>
    </source>
</evidence>
<dbReference type="GeneID" id="117231045"/>
<evidence type="ECO:0000256" key="9">
    <source>
        <dbReference type="SAM" id="SignalP"/>
    </source>
</evidence>
<dbReference type="RefSeq" id="XP_033344985.1">
    <property type="nucleotide sequence ID" value="XM_033489094.1"/>
</dbReference>
<dbReference type="InterPro" id="IPR052192">
    <property type="entry name" value="Insect_Ionotropic_Sensory_Rcpt"/>
</dbReference>
<keyword evidence="9" id="KW-0732">Signal</keyword>
<keyword evidence="2" id="KW-1003">Cell membrane</keyword>
<gene>
    <name evidence="11" type="primary">LOC117231045</name>
</gene>
<evidence type="ECO:0000256" key="2">
    <source>
        <dbReference type="ARBA" id="ARBA00022475"/>
    </source>
</evidence>
<dbReference type="GO" id="GO:0005886">
    <property type="term" value="C:plasma membrane"/>
    <property type="evidence" value="ECO:0007669"/>
    <property type="project" value="UniProtKB-SubCell"/>
</dbReference>
<feature type="transmembrane region" description="Helical" evidence="8">
    <location>
        <begin position="679"/>
        <end position="699"/>
    </location>
</feature>
<dbReference type="PANTHER" id="PTHR42643:SF38">
    <property type="entry name" value="IONOTROPIC RECEPTOR 100A"/>
    <property type="match status" value="1"/>
</dbReference>
<dbReference type="Gene3D" id="3.40.190.10">
    <property type="entry name" value="Periplasmic binding protein-like II"/>
    <property type="match status" value="1"/>
</dbReference>
<feature type="transmembrane region" description="Helical" evidence="8">
    <location>
        <begin position="495"/>
        <end position="517"/>
    </location>
</feature>
<feature type="chain" id="PRO_5027050468" evidence="9">
    <location>
        <begin position="21"/>
        <end position="707"/>
    </location>
</feature>
<dbReference type="Proteomes" id="UP000504631">
    <property type="component" value="Unplaced"/>
</dbReference>
<keyword evidence="5 8" id="KW-0472">Membrane</keyword>
<sequence>MCRKFAVMLLTATILFRVACELFEPNYSDNYSNLYPFVEKWAMTSYTKVLTVVFDDYEYHRAFDVPRGILVSLNVSTKLVSLKHVMSLKYKNMRRDYQTIDTESCVLLLFSNVDHLRDILSSPHLMSFWHPENFYILQEQGLQFSDSSVYERFCKWAFERLWRFRRVYKLLLFAADKVIRYDPFDYAARQTGYSVNTSCDWNCVKSNRDGFLLISGPNTTDISDFFIKDRRDFKLSPLKISIFETSTISFQNGQFSGLDFKYLEEVCKMMNVTFVLIRSKDRFGWEENGVFFGTIGHLVYKFADVSFNHFFIKDYFTRELEFTTPITSDKLCVLVPKAPPIPDYLVIVKIFTGGAWLLVFVTHFVISMIYTILKNERFDAIRRGGTVFFCFEYPTGFYFLENRNGGVVKIAPKFTKKGGDERVLELFIAYDDYSRFANRIYLVEKTPNVRSTIKTKKGRSKRFNEMCLSFVTWLTKVVFQLMQPFKLDQAWFPERLLMMCSLFLSLILNGLITSQLASSFSKRMYYENINTLEQLKESGLTILTDTRDVLDDALTDITSPIIKELNDRLEYANKSEVYRRLFKAKDAGYLHRLETLPFKYSAEEMESLHVVSECPKEYILANIITKGSPYGGRINSILARLNNGGFYGKWYQSIYQSQKRPTLMLNGSTMHRKITIRHLFIPFGILYIGLAMSIIVFIYEYQQNNVR</sequence>
<evidence type="ECO:0000256" key="1">
    <source>
        <dbReference type="ARBA" id="ARBA00004651"/>
    </source>
</evidence>
<keyword evidence="4 8" id="KW-1133">Transmembrane helix</keyword>
<feature type="transmembrane region" description="Helical" evidence="8">
    <location>
        <begin position="344"/>
        <end position="373"/>
    </location>
</feature>
<feature type="signal peptide" evidence="9">
    <location>
        <begin position="1"/>
        <end position="20"/>
    </location>
</feature>